<dbReference type="RefSeq" id="XP_026678985.1">
    <property type="nucleotide sequence ID" value="XM_026823184.1"/>
</dbReference>
<dbReference type="AlphaFoldDB" id="A0A3Q0IX45"/>
<evidence type="ECO:0000256" key="1">
    <source>
        <dbReference type="SAM" id="Phobius"/>
    </source>
</evidence>
<accession>A0A3Q0IX45</accession>
<evidence type="ECO:0000313" key="3">
    <source>
        <dbReference type="RefSeq" id="XP_026678985.1"/>
    </source>
</evidence>
<name>A0A3Q0IX45_DIACI</name>
<dbReference type="Proteomes" id="UP000079169">
    <property type="component" value="Unplaced"/>
</dbReference>
<gene>
    <name evidence="3" type="primary">LOC103508616</name>
</gene>
<dbReference type="PaxDb" id="121845-A0A3Q0IX45"/>
<protein>
    <submittedName>
        <fullName evidence="3">Uncharacterized protein LOC103508616 isoform X1</fullName>
    </submittedName>
</protein>
<organism evidence="2 3">
    <name type="scientific">Diaphorina citri</name>
    <name type="common">Asian citrus psyllid</name>
    <dbReference type="NCBI Taxonomy" id="121845"/>
    <lineage>
        <taxon>Eukaryota</taxon>
        <taxon>Metazoa</taxon>
        <taxon>Ecdysozoa</taxon>
        <taxon>Arthropoda</taxon>
        <taxon>Hexapoda</taxon>
        <taxon>Insecta</taxon>
        <taxon>Pterygota</taxon>
        <taxon>Neoptera</taxon>
        <taxon>Paraneoptera</taxon>
        <taxon>Hemiptera</taxon>
        <taxon>Sternorrhyncha</taxon>
        <taxon>Psylloidea</taxon>
        <taxon>Psyllidae</taxon>
        <taxon>Diaphorininae</taxon>
        <taxon>Diaphorina</taxon>
    </lineage>
</organism>
<feature type="transmembrane region" description="Helical" evidence="1">
    <location>
        <begin position="59"/>
        <end position="80"/>
    </location>
</feature>
<sequence length="209" mass="23726">MVSSHDYLARDHHLLTSFILELIIAQDRFRYCFIQTVSLDLYCAAFQISKQGCRPFTDFLVPMVAVPLLVMFGLMLQSLMQNDWTQDSATRWQVMGLAVALLFVSLMVCCYITSRLGLCVCTYTEDTAEQFIVSMIGVKWIRYISMSSDEVFRTSRCLPLHRVGIAQDKPHTCEMPPSYESATVELPPPPYSSVLILDPGRLTSAIRHI</sequence>
<proteinExistence type="predicted"/>
<feature type="transmembrane region" description="Helical" evidence="1">
    <location>
        <begin position="92"/>
        <end position="113"/>
    </location>
</feature>
<keyword evidence="1" id="KW-0472">Membrane</keyword>
<dbReference type="GeneID" id="103508616"/>
<keyword evidence="1" id="KW-1133">Transmembrane helix</keyword>
<reference evidence="3" key="1">
    <citation type="submission" date="2025-08" db="UniProtKB">
        <authorList>
            <consortium name="RefSeq"/>
        </authorList>
    </citation>
    <scope>IDENTIFICATION</scope>
</reference>
<keyword evidence="2" id="KW-1185">Reference proteome</keyword>
<evidence type="ECO:0000313" key="2">
    <source>
        <dbReference type="Proteomes" id="UP000079169"/>
    </source>
</evidence>
<keyword evidence="1" id="KW-0812">Transmembrane</keyword>